<keyword evidence="1" id="KW-0472">Membrane</keyword>
<name>A0A382CIC4_9ZZZZ</name>
<dbReference type="PROSITE" id="PS51257">
    <property type="entry name" value="PROKAR_LIPOPROTEIN"/>
    <property type="match status" value="1"/>
</dbReference>
<keyword evidence="1" id="KW-0812">Transmembrane</keyword>
<evidence type="ECO:0000313" key="2">
    <source>
        <dbReference type="EMBL" id="SVB25371.1"/>
    </source>
</evidence>
<protein>
    <submittedName>
        <fullName evidence="2">Uncharacterized protein</fullName>
    </submittedName>
</protein>
<gene>
    <name evidence="2" type="ORF">METZ01_LOCUS178225</name>
</gene>
<proteinExistence type="predicted"/>
<feature type="transmembrane region" description="Helical" evidence="1">
    <location>
        <begin position="5"/>
        <end position="21"/>
    </location>
</feature>
<keyword evidence="1" id="KW-1133">Transmembrane helix</keyword>
<dbReference type="AlphaFoldDB" id="A0A382CIC4"/>
<organism evidence="2">
    <name type="scientific">marine metagenome</name>
    <dbReference type="NCBI Taxonomy" id="408172"/>
    <lineage>
        <taxon>unclassified sequences</taxon>
        <taxon>metagenomes</taxon>
        <taxon>ecological metagenomes</taxon>
    </lineage>
</organism>
<reference evidence="2" key="1">
    <citation type="submission" date="2018-05" db="EMBL/GenBank/DDBJ databases">
        <authorList>
            <person name="Lanie J.A."/>
            <person name="Ng W.-L."/>
            <person name="Kazmierczak K.M."/>
            <person name="Andrzejewski T.M."/>
            <person name="Davidsen T.M."/>
            <person name="Wayne K.J."/>
            <person name="Tettelin H."/>
            <person name="Glass J.I."/>
            <person name="Rusch D."/>
            <person name="Podicherti R."/>
            <person name="Tsui H.-C.T."/>
            <person name="Winkler M.E."/>
        </authorList>
    </citation>
    <scope>NUCLEOTIDE SEQUENCE</scope>
</reference>
<accession>A0A382CIC4</accession>
<sequence>MSQKILCIVNIFIIGIFFLFGCNTQTEQFSLTEQNYKLWRNYIKPTERDLAWTRIHWRSSFQEGLLEANARQKPMLLWVMNGHPLGCT</sequence>
<evidence type="ECO:0000256" key="1">
    <source>
        <dbReference type="SAM" id="Phobius"/>
    </source>
</evidence>
<dbReference type="EMBL" id="UINC01034476">
    <property type="protein sequence ID" value="SVB25371.1"/>
    <property type="molecule type" value="Genomic_DNA"/>
</dbReference>